<keyword evidence="1" id="KW-0449">Lipoprotein</keyword>
<reference evidence="1" key="1">
    <citation type="submission" date="2016-10" db="EMBL/GenBank/DDBJ databases">
        <authorList>
            <person name="de Groot N.N."/>
        </authorList>
    </citation>
    <scope>NUCLEOTIDE SEQUENCE</scope>
</reference>
<dbReference type="SUPFAM" id="SSF89392">
    <property type="entry name" value="Prokaryotic lipoproteins and lipoprotein localization factors"/>
    <property type="match status" value="1"/>
</dbReference>
<protein>
    <submittedName>
        <fullName evidence="1">Outer membrane lipoprotein carrier protein LolA</fullName>
    </submittedName>
</protein>
<dbReference type="CDD" id="cd16325">
    <property type="entry name" value="LolA"/>
    <property type="match status" value="1"/>
</dbReference>
<dbReference type="InterPro" id="IPR004564">
    <property type="entry name" value="OM_lipoprot_carrier_LolA-like"/>
</dbReference>
<dbReference type="Pfam" id="PF03548">
    <property type="entry name" value="LolA"/>
    <property type="match status" value="1"/>
</dbReference>
<accession>A0A1W1BG88</accession>
<name>A0A1W1BG88_9ZZZZ</name>
<proteinExistence type="predicted"/>
<sequence>MKLLAGMILVTSMALSQITLPKSFKANFTQKITNTKNSVIVYHGEVRFWNKKFFKWSYLNPTQKEVCSDGKELLVVDHDLEQVSIFYIRKGLDIAKVLAQAKHYKENIYLATYEDKKYTIQLNHAQVLQSIAYFDELDNKVQILFTQMKYPKGKFTAKEMQCGYPVEYDVIRG</sequence>
<dbReference type="Gene3D" id="2.50.20.10">
    <property type="entry name" value="Lipoprotein localisation LolA/LolB/LppX"/>
    <property type="match status" value="1"/>
</dbReference>
<organism evidence="1">
    <name type="scientific">hydrothermal vent metagenome</name>
    <dbReference type="NCBI Taxonomy" id="652676"/>
    <lineage>
        <taxon>unclassified sequences</taxon>
        <taxon>metagenomes</taxon>
        <taxon>ecological metagenomes</taxon>
    </lineage>
</organism>
<dbReference type="EMBL" id="FPHI01000004">
    <property type="protein sequence ID" value="SFV52488.1"/>
    <property type="molecule type" value="Genomic_DNA"/>
</dbReference>
<gene>
    <name evidence="1" type="ORF">MNB_SV-3-952</name>
</gene>
<evidence type="ECO:0000313" key="1">
    <source>
        <dbReference type="EMBL" id="SFV52488.1"/>
    </source>
</evidence>
<dbReference type="InterPro" id="IPR029046">
    <property type="entry name" value="LolA/LolB/LppX"/>
</dbReference>
<dbReference type="AlphaFoldDB" id="A0A1W1BG88"/>
<dbReference type="NCBIfam" id="NF000663">
    <property type="entry name" value="PRK00031.2-1"/>
    <property type="match status" value="1"/>
</dbReference>